<feature type="compositionally biased region" description="Low complexity" evidence="1">
    <location>
        <begin position="58"/>
        <end position="74"/>
    </location>
</feature>
<feature type="compositionally biased region" description="Polar residues" evidence="1">
    <location>
        <begin position="1"/>
        <end position="12"/>
    </location>
</feature>
<keyword evidence="2" id="KW-0472">Membrane</keyword>
<evidence type="ECO:0000313" key="3">
    <source>
        <dbReference type="EMBL" id="MEW9263448.1"/>
    </source>
</evidence>
<protein>
    <recommendedName>
        <fullName evidence="5">Zinc ribbon domain-containing protein</fullName>
    </recommendedName>
</protein>
<feature type="transmembrane region" description="Helical" evidence="2">
    <location>
        <begin position="200"/>
        <end position="225"/>
    </location>
</feature>
<proteinExistence type="predicted"/>
<evidence type="ECO:0000313" key="4">
    <source>
        <dbReference type="Proteomes" id="UP001555826"/>
    </source>
</evidence>
<gene>
    <name evidence="3" type="ORF">AB1207_01685</name>
</gene>
<organism evidence="3 4">
    <name type="scientific">Kineococcus endophyticus</name>
    <dbReference type="NCBI Taxonomy" id="1181883"/>
    <lineage>
        <taxon>Bacteria</taxon>
        <taxon>Bacillati</taxon>
        <taxon>Actinomycetota</taxon>
        <taxon>Actinomycetes</taxon>
        <taxon>Kineosporiales</taxon>
        <taxon>Kineosporiaceae</taxon>
        <taxon>Kineococcus</taxon>
    </lineage>
</organism>
<feature type="region of interest" description="Disordered" evidence="1">
    <location>
        <begin position="1"/>
        <end position="74"/>
    </location>
</feature>
<reference evidence="3 4" key="1">
    <citation type="submission" date="2024-07" db="EMBL/GenBank/DDBJ databases">
        <authorList>
            <person name="Thanompreechachai J."/>
            <person name="Duangmal K."/>
        </authorList>
    </citation>
    <scope>NUCLEOTIDE SEQUENCE [LARGE SCALE GENOMIC DNA]</scope>
    <source>
        <strain evidence="3 4">KCTC 19886</strain>
    </source>
</reference>
<dbReference type="EMBL" id="JBFNQN010000001">
    <property type="protein sequence ID" value="MEW9263448.1"/>
    <property type="molecule type" value="Genomic_DNA"/>
</dbReference>
<keyword evidence="4" id="KW-1185">Reference proteome</keyword>
<sequence>MSQDSRAPQPTSFLDALHPADGDDTDLGWAPRRGPRHDTSTSAAFGGVEVGPPVSRLAAPEEAPAPVEPSPLAAAPVAAVPERCPSCGSRTRPEERWCSLCHTSLLPVPAPVVAAPAPTAVRPTAVPAPAAPRVLEDEDGQLALDLETLGETSGRTPGGTPGEAPDAPALDEAEVDRMLGALSRAGGAGLRGLGSRRAKVLVAAGGATGLTALLLGGMAVLGSVLG</sequence>
<evidence type="ECO:0000256" key="1">
    <source>
        <dbReference type="SAM" id="MobiDB-lite"/>
    </source>
</evidence>
<keyword evidence="2" id="KW-1133">Transmembrane helix</keyword>
<evidence type="ECO:0000256" key="2">
    <source>
        <dbReference type="SAM" id="Phobius"/>
    </source>
</evidence>
<comment type="caution">
    <text evidence="3">The sequence shown here is derived from an EMBL/GenBank/DDBJ whole genome shotgun (WGS) entry which is preliminary data.</text>
</comment>
<name>A0ABV3P1G9_9ACTN</name>
<evidence type="ECO:0008006" key="5">
    <source>
        <dbReference type="Google" id="ProtNLM"/>
    </source>
</evidence>
<keyword evidence="2" id="KW-0812">Transmembrane</keyword>
<accession>A0ABV3P1G9</accession>
<dbReference type="Proteomes" id="UP001555826">
    <property type="component" value="Unassembled WGS sequence"/>
</dbReference>
<dbReference type="RefSeq" id="WP_367636031.1">
    <property type="nucleotide sequence ID" value="NZ_JBFNQN010000001.1"/>
</dbReference>